<dbReference type="GO" id="GO:0008270">
    <property type="term" value="F:zinc ion binding"/>
    <property type="evidence" value="ECO:0007669"/>
    <property type="project" value="UniProtKB-KW"/>
</dbReference>
<gene>
    <name evidence="5" type="ORF">B0H16DRAFT_1822062</name>
</gene>
<dbReference type="InterPro" id="IPR013083">
    <property type="entry name" value="Znf_RING/FYVE/PHD"/>
</dbReference>
<evidence type="ECO:0000313" key="5">
    <source>
        <dbReference type="EMBL" id="KAJ7709271.1"/>
    </source>
</evidence>
<dbReference type="Gene3D" id="3.30.40.10">
    <property type="entry name" value="Zinc/RING finger domain, C3HC4 (zinc finger)"/>
    <property type="match status" value="1"/>
</dbReference>
<evidence type="ECO:0000256" key="2">
    <source>
        <dbReference type="ARBA" id="ARBA00022771"/>
    </source>
</evidence>
<evidence type="ECO:0000313" key="6">
    <source>
        <dbReference type="Proteomes" id="UP001215598"/>
    </source>
</evidence>
<name>A0AAD7H0L8_9AGAR</name>
<keyword evidence="3" id="KW-0862">Zinc</keyword>
<accession>A0AAD7H0L8</accession>
<comment type="caution">
    <text evidence="5">The sequence shown here is derived from an EMBL/GenBank/DDBJ whole genome shotgun (WGS) entry which is preliminary data.</text>
</comment>
<evidence type="ECO:0000256" key="3">
    <source>
        <dbReference type="ARBA" id="ARBA00022833"/>
    </source>
</evidence>
<keyword evidence="2" id="KW-0863">Zinc-finger</keyword>
<dbReference type="EMBL" id="JARKIB010000423">
    <property type="protein sequence ID" value="KAJ7709271.1"/>
    <property type="molecule type" value="Genomic_DNA"/>
</dbReference>
<organism evidence="5 6">
    <name type="scientific">Mycena metata</name>
    <dbReference type="NCBI Taxonomy" id="1033252"/>
    <lineage>
        <taxon>Eukaryota</taxon>
        <taxon>Fungi</taxon>
        <taxon>Dikarya</taxon>
        <taxon>Basidiomycota</taxon>
        <taxon>Agaricomycotina</taxon>
        <taxon>Agaricomycetes</taxon>
        <taxon>Agaricomycetidae</taxon>
        <taxon>Agaricales</taxon>
        <taxon>Marasmiineae</taxon>
        <taxon>Mycenaceae</taxon>
        <taxon>Mycena</taxon>
    </lineage>
</organism>
<feature type="region of interest" description="Disordered" evidence="4">
    <location>
        <begin position="1156"/>
        <end position="1175"/>
    </location>
</feature>
<keyword evidence="6" id="KW-1185">Reference proteome</keyword>
<evidence type="ECO:0008006" key="7">
    <source>
        <dbReference type="Google" id="ProtNLM"/>
    </source>
</evidence>
<sequence>MNELRAVLLQLNVKILTYFSPDIRRFSLPVVDDEGFVVCPECSERVNCGPAGINNFVKRHKPGVSQVCKTAKAKRDKKPRQDGKLSGWFTQRAPLVRSTVAVPAPIPPVNTPRPPVFPLPPPSINPASVPSRSSNTPQSLLDQFRAAIKTLPATVPEATDSDVLSIFGGDPAQVIDATVPANEIYEHLNPLFHTALGWNMSVEETAQVLRRGHWGLDGLLRFITYFVTQRGVREQDFRAKIQQILDAINFLTPTAPPGIVTDLTIVPTAAADDEEIEFISHTPAPILSRRCNGFIFPLKQKQTISDAYPIQMHDKGGLPWDFGVRRQVLYLTAHSCAGTRRPGLKNCGPCANLVNHNMLKGIINRSADGVHENANLLYQPTTALIGITRNKSFVIQNLRLGVLNNSRKLLTQTKSLSDYKRLVVAIGSGDVKRVDRVIAVCVKQKRGIRGVLDAYLRAAKGLWKPANTEEEDMFGLAMLKLAGVRVTEIAHRALGLPGITTLRNRMITPPLTASPGAPQVKEIQKNIEACFGGIVDALAAKKVHAHHVGLEFNGEWDLDELLDALKKKPTADGKLDSLVHNAGEVTVAAVGIMSEDTRLCSARPILISGDCKRESGVEHSRKVLTPVLRALEGKKELTDLRTICLASDGETRRGTAFMIKTWKHTLPSTSSIHKLLKDLKFMNFMVGDDDLTGDKDPKHVHKRLRNGIIRERGIRVLGIDLTPGIIRTHFQSAGHNVDHIRSVFNPEDKQDVRLAFDMLKDIWSLPPCPVGTHPGISAAREALRTLGKLLFHFVSPYICVDYSLSEQLEHLSAAAHLALALFRRDGKHFMASLLYTDIMIIIKNFLKIIPATTIDDPSSKHDWKSAGSLGHTLKVPGKMVQCLDPTLSTARIGHPYYLFESSALRILTASFFEQLTPQKRLLVPSVNSSKFYPYREGAGRACFVCERDNNSRDFDVPHTCPRTMRPIFYSTPRLIGLPSPVVSASVPPAPAWEFYVSATGKAKVISARTKCPNSAMHFRYSTAVKSTESAPSSNVPLNCTLCPTASIAPWRYNFLHHLQSLHPTAPADKYATIWELDSDEVKRLKKVWENITRGVPIPRKREPKHTALVLSEAHNSRLSMRETVVHFTDLERPAPMDESDDEDTSPAPLMQQLEVPQSAAGEKSVTPAGPLDEHVAGNIDSERARQAFDELAESSFPFLDTETLPFLDDAPTPPPADQLITPVSPAVVEFGRGKRKRPSQNLKALEQCLCGNPVSEDDTEKIKCNRNGCETVWYHLPCVGMEDSVHYWTCEACASSAGGSHPLKRTRRV</sequence>
<protein>
    <recommendedName>
        <fullName evidence="7">Zinc finger PHD-type domain-containing protein</fullName>
    </recommendedName>
</protein>
<evidence type="ECO:0000256" key="4">
    <source>
        <dbReference type="SAM" id="MobiDB-lite"/>
    </source>
</evidence>
<keyword evidence="1" id="KW-0479">Metal-binding</keyword>
<dbReference type="InterPro" id="IPR019786">
    <property type="entry name" value="Zinc_finger_PHD-type_CS"/>
</dbReference>
<dbReference type="InterPro" id="IPR011011">
    <property type="entry name" value="Znf_FYVE_PHD"/>
</dbReference>
<dbReference type="Proteomes" id="UP001215598">
    <property type="component" value="Unassembled WGS sequence"/>
</dbReference>
<dbReference type="SUPFAM" id="SSF57903">
    <property type="entry name" value="FYVE/PHD zinc finger"/>
    <property type="match status" value="1"/>
</dbReference>
<proteinExistence type="predicted"/>
<reference evidence="5" key="1">
    <citation type="submission" date="2023-03" db="EMBL/GenBank/DDBJ databases">
        <title>Massive genome expansion in bonnet fungi (Mycena s.s.) driven by repeated elements and novel gene families across ecological guilds.</title>
        <authorList>
            <consortium name="Lawrence Berkeley National Laboratory"/>
            <person name="Harder C.B."/>
            <person name="Miyauchi S."/>
            <person name="Viragh M."/>
            <person name="Kuo A."/>
            <person name="Thoen E."/>
            <person name="Andreopoulos B."/>
            <person name="Lu D."/>
            <person name="Skrede I."/>
            <person name="Drula E."/>
            <person name="Henrissat B."/>
            <person name="Morin E."/>
            <person name="Kohler A."/>
            <person name="Barry K."/>
            <person name="LaButti K."/>
            <person name="Morin E."/>
            <person name="Salamov A."/>
            <person name="Lipzen A."/>
            <person name="Mereny Z."/>
            <person name="Hegedus B."/>
            <person name="Baldrian P."/>
            <person name="Stursova M."/>
            <person name="Weitz H."/>
            <person name="Taylor A."/>
            <person name="Grigoriev I.V."/>
            <person name="Nagy L.G."/>
            <person name="Martin F."/>
            <person name="Kauserud H."/>
        </authorList>
    </citation>
    <scope>NUCLEOTIDE SEQUENCE</scope>
    <source>
        <strain evidence="5">CBHHK182m</strain>
    </source>
</reference>
<evidence type="ECO:0000256" key="1">
    <source>
        <dbReference type="ARBA" id="ARBA00022723"/>
    </source>
</evidence>
<dbReference type="PROSITE" id="PS01359">
    <property type="entry name" value="ZF_PHD_1"/>
    <property type="match status" value="1"/>
</dbReference>